<organism evidence="3 4">
    <name type="scientific">Catenuloplanes atrovinosus</name>
    <dbReference type="NCBI Taxonomy" id="137266"/>
    <lineage>
        <taxon>Bacteria</taxon>
        <taxon>Bacillati</taxon>
        <taxon>Actinomycetota</taxon>
        <taxon>Actinomycetes</taxon>
        <taxon>Micromonosporales</taxon>
        <taxon>Micromonosporaceae</taxon>
        <taxon>Catenuloplanes</taxon>
    </lineage>
</organism>
<keyword evidence="4" id="KW-1185">Reference proteome</keyword>
<dbReference type="Proteomes" id="UP001183643">
    <property type="component" value="Unassembled WGS sequence"/>
</dbReference>
<evidence type="ECO:0000313" key="4">
    <source>
        <dbReference type="Proteomes" id="UP001183643"/>
    </source>
</evidence>
<dbReference type="RefSeq" id="WP_310376198.1">
    <property type="nucleotide sequence ID" value="NZ_JAVDYB010000001.1"/>
</dbReference>
<feature type="transmembrane region" description="Helical" evidence="2">
    <location>
        <begin position="80"/>
        <end position="101"/>
    </location>
</feature>
<keyword evidence="2" id="KW-1133">Transmembrane helix</keyword>
<sequence>MGSQNWDGPEQPPYRDDAEATGENRPRRRGPFPPRIMPKFGAPPPAPPPTGSPVVASPPPAPVVDPHHGHRHTAGVPRAFIVLAAIIAVILLGICTATALLDEGTELPAAADGQAGRVEGGGGLIGRPSLDAIAAAGERLRQGPYQVSFRFQRATSLIRADEPTPVPARTLTWTGDLRSTGGTDPSWDVRSVVTAQGSDGADLGVVDTLTVVEIGGVRYLASAAHASGDRPWTAAAGPDRSTYCWPASAFRLADGGVTAIPLPVVDPAEFLDVESASVTAEPLPENATRYLLVPGITPGDRLAAAIRALATATGVDLPEYTLAVTLAADASLTAVELTGTGTAHGTALAMAVHSPGAEVVIDAPPPDQVAG</sequence>
<dbReference type="EMBL" id="JAVDYB010000001">
    <property type="protein sequence ID" value="MDR7281185.1"/>
    <property type="molecule type" value="Genomic_DNA"/>
</dbReference>
<comment type="caution">
    <text evidence="3">The sequence shown here is derived from an EMBL/GenBank/DDBJ whole genome shotgun (WGS) entry which is preliminary data.</text>
</comment>
<gene>
    <name evidence="3" type="ORF">J2S41_007963</name>
</gene>
<name>A0AAE3YYX8_9ACTN</name>
<feature type="compositionally biased region" description="Pro residues" evidence="1">
    <location>
        <begin position="31"/>
        <end position="63"/>
    </location>
</feature>
<evidence type="ECO:0000256" key="1">
    <source>
        <dbReference type="SAM" id="MobiDB-lite"/>
    </source>
</evidence>
<keyword evidence="2" id="KW-0472">Membrane</keyword>
<feature type="region of interest" description="Disordered" evidence="1">
    <location>
        <begin position="1"/>
        <end position="71"/>
    </location>
</feature>
<evidence type="ECO:0000313" key="3">
    <source>
        <dbReference type="EMBL" id="MDR7281185.1"/>
    </source>
</evidence>
<accession>A0AAE3YYX8</accession>
<reference evidence="3" key="1">
    <citation type="submission" date="2023-07" db="EMBL/GenBank/DDBJ databases">
        <title>Sequencing the genomes of 1000 actinobacteria strains.</title>
        <authorList>
            <person name="Klenk H.-P."/>
        </authorList>
    </citation>
    <scope>NUCLEOTIDE SEQUENCE</scope>
    <source>
        <strain evidence="3">DSM 44707</strain>
    </source>
</reference>
<keyword evidence="2" id="KW-0812">Transmembrane</keyword>
<proteinExistence type="predicted"/>
<dbReference type="AlphaFoldDB" id="A0AAE3YYX8"/>
<feature type="compositionally biased region" description="Basic and acidic residues" evidence="1">
    <location>
        <begin position="13"/>
        <end position="25"/>
    </location>
</feature>
<protein>
    <submittedName>
        <fullName evidence="3">Uncharacterized protein</fullName>
    </submittedName>
</protein>
<evidence type="ECO:0000256" key="2">
    <source>
        <dbReference type="SAM" id="Phobius"/>
    </source>
</evidence>